<sequence>MNPTRFRLAVCYATIAACVPYLTLKIAWLAGSTVGWNDLEAAKDSTLYVGNAITMGMDAIAVVVALAFTYPWGRRIPAWIVAAPIWIATGLLAPIVLGVPFGVLLQFLSGQAQQSGQGGEGLQGWVYAVVYTGFTLQGLGLLTAFVFYARDRWGRLFRLRTADLPNGPGLAIQRFLTLGAIAPAAVYASVHLYWAFGGESETVTQHTVDAVWGLLSLAGVAGLLALVRRAKRPGPVWIPLTAAWTGAGATFAWSFYMGLVTLAKPAAFDTHTSAAEAMTMVCGVFAGLIMAVAGTLFLRETMGGRARATGQIASPMASSTP</sequence>
<keyword evidence="1" id="KW-0812">Transmembrane</keyword>
<feature type="transmembrane region" description="Helical" evidence="1">
    <location>
        <begin position="210"/>
        <end position="227"/>
    </location>
</feature>
<feature type="transmembrane region" description="Helical" evidence="1">
    <location>
        <begin position="236"/>
        <end position="257"/>
    </location>
</feature>
<reference evidence="2" key="1">
    <citation type="submission" date="2021-03" db="EMBL/GenBank/DDBJ databases">
        <authorList>
            <person name="Kanchanasin P."/>
            <person name="Saeng-In P."/>
            <person name="Phongsopitanun W."/>
            <person name="Yuki M."/>
            <person name="Kudo T."/>
            <person name="Ohkuma M."/>
            <person name="Tanasupawat S."/>
        </authorList>
    </citation>
    <scope>NUCLEOTIDE SEQUENCE</scope>
    <source>
        <strain evidence="2">GKU 128</strain>
    </source>
</reference>
<proteinExistence type="predicted"/>
<keyword evidence="1" id="KW-1133">Transmembrane helix</keyword>
<dbReference type="Proteomes" id="UP000669179">
    <property type="component" value="Unassembled WGS sequence"/>
</dbReference>
<organism evidence="2 3">
    <name type="scientific">Actinomadura barringtoniae</name>
    <dbReference type="NCBI Taxonomy" id="1427535"/>
    <lineage>
        <taxon>Bacteria</taxon>
        <taxon>Bacillati</taxon>
        <taxon>Actinomycetota</taxon>
        <taxon>Actinomycetes</taxon>
        <taxon>Streptosporangiales</taxon>
        <taxon>Thermomonosporaceae</taxon>
        <taxon>Actinomadura</taxon>
    </lineage>
</organism>
<keyword evidence="3" id="KW-1185">Reference proteome</keyword>
<dbReference type="PROSITE" id="PS51257">
    <property type="entry name" value="PROKAR_LIPOPROTEIN"/>
    <property type="match status" value="1"/>
</dbReference>
<evidence type="ECO:0000256" key="1">
    <source>
        <dbReference type="SAM" id="Phobius"/>
    </source>
</evidence>
<dbReference type="RefSeq" id="WP_208254259.1">
    <property type="nucleotide sequence ID" value="NZ_JAGEOJ010000002.1"/>
</dbReference>
<feature type="transmembrane region" description="Helical" evidence="1">
    <location>
        <begin position="80"/>
        <end position="105"/>
    </location>
</feature>
<feature type="transmembrane region" description="Helical" evidence="1">
    <location>
        <begin position="9"/>
        <end position="28"/>
    </location>
</feature>
<feature type="transmembrane region" description="Helical" evidence="1">
    <location>
        <begin position="48"/>
        <end position="68"/>
    </location>
</feature>
<feature type="transmembrane region" description="Helical" evidence="1">
    <location>
        <begin position="277"/>
        <end position="298"/>
    </location>
</feature>
<evidence type="ECO:0000313" key="2">
    <source>
        <dbReference type="EMBL" id="MBO2446675.1"/>
    </source>
</evidence>
<keyword evidence="1" id="KW-0472">Membrane</keyword>
<feature type="transmembrane region" description="Helical" evidence="1">
    <location>
        <begin position="125"/>
        <end position="149"/>
    </location>
</feature>
<name>A0A939P710_9ACTN</name>
<evidence type="ECO:0008006" key="4">
    <source>
        <dbReference type="Google" id="ProtNLM"/>
    </source>
</evidence>
<evidence type="ECO:0000313" key="3">
    <source>
        <dbReference type="Proteomes" id="UP000669179"/>
    </source>
</evidence>
<protein>
    <recommendedName>
        <fullName evidence="4">Aromatic ring-opening dioxygenase LigA</fullName>
    </recommendedName>
</protein>
<gene>
    <name evidence="2" type="ORF">J4573_06200</name>
</gene>
<comment type="caution">
    <text evidence="2">The sequence shown here is derived from an EMBL/GenBank/DDBJ whole genome shotgun (WGS) entry which is preliminary data.</text>
</comment>
<accession>A0A939P710</accession>
<feature type="transmembrane region" description="Helical" evidence="1">
    <location>
        <begin position="170"/>
        <end position="190"/>
    </location>
</feature>
<dbReference type="AlphaFoldDB" id="A0A939P710"/>
<dbReference type="EMBL" id="JAGEOJ010000002">
    <property type="protein sequence ID" value="MBO2446675.1"/>
    <property type="molecule type" value="Genomic_DNA"/>
</dbReference>